<dbReference type="FunCoup" id="F6YGU8">
    <property type="interactions" value="24"/>
</dbReference>
<feature type="domain" description="SSD" evidence="18">
    <location>
        <begin position="614"/>
        <end position="781"/>
    </location>
</feature>
<comment type="similarity">
    <text evidence="2">Belongs to the patched family.</text>
</comment>
<dbReference type="OMA" id="WWFDVES"/>
<feature type="transmembrane region" description="Helical" evidence="17">
    <location>
        <begin position="1120"/>
        <end position="1141"/>
    </location>
</feature>
<dbReference type="GO" id="GO:0015485">
    <property type="term" value="F:cholesterol binding"/>
    <property type="evidence" value="ECO:0000318"/>
    <property type="project" value="GO_Central"/>
</dbReference>
<organism evidence="19 20">
    <name type="scientific">Ciona intestinalis</name>
    <name type="common">Transparent sea squirt</name>
    <name type="synonym">Ascidia intestinalis</name>
    <dbReference type="NCBI Taxonomy" id="7719"/>
    <lineage>
        <taxon>Eukaryota</taxon>
        <taxon>Metazoa</taxon>
        <taxon>Chordata</taxon>
        <taxon>Tunicata</taxon>
        <taxon>Ascidiacea</taxon>
        <taxon>Phlebobranchia</taxon>
        <taxon>Cionidae</taxon>
        <taxon>Ciona</taxon>
    </lineage>
</organism>
<evidence type="ECO:0000256" key="14">
    <source>
        <dbReference type="ARBA" id="ARBA00023221"/>
    </source>
</evidence>
<dbReference type="Ensembl" id="ENSCINT00000008700.3">
    <property type="protein sequence ID" value="ENSCINP00000008700.3"/>
    <property type="gene ID" value="ENSCING00000004214.3"/>
</dbReference>
<accession>F6YGU8</accession>
<proteinExistence type="inferred from homology"/>
<feature type="transmembrane region" description="Helical" evidence="17">
    <location>
        <begin position="680"/>
        <end position="702"/>
    </location>
</feature>
<evidence type="ECO:0000313" key="19">
    <source>
        <dbReference type="Ensembl" id="ENSCINP00000008700.3"/>
    </source>
</evidence>
<reference evidence="19" key="2">
    <citation type="journal article" date="2008" name="Genome Biol.">
        <title>Improved genome assembly and evidence-based global gene model set for the chordate Ciona intestinalis: new insight into intron and operon populations.</title>
        <authorList>
            <person name="Satou Y."/>
            <person name="Mineta K."/>
            <person name="Ogasawara M."/>
            <person name="Sasakura Y."/>
            <person name="Shoguchi E."/>
            <person name="Ueno K."/>
            <person name="Yamada L."/>
            <person name="Matsumoto J."/>
            <person name="Wasserscheid J."/>
            <person name="Dewar K."/>
            <person name="Wiley G.B."/>
            <person name="Macmil S.L."/>
            <person name="Roe B.A."/>
            <person name="Zeller R.W."/>
            <person name="Hastings K.E."/>
            <person name="Lemaire P."/>
            <person name="Lindquist E."/>
            <person name="Endo T."/>
            <person name="Hotta K."/>
            <person name="Inaba K."/>
        </authorList>
    </citation>
    <scope>NUCLEOTIDE SEQUENCE [LARGE SCALE GENOMIC DNA]</scope>
    <source>
        <strain evidence="19">wild type</strain>
    </source>
</reference>
<evidence type="ECO:0000256" key="2">
    <source>
        <dbReference type="ARBA" id="ARBA00005585"/>
    </source>
</evidence>
<keyword evidence="5 17" id="KW-0812">Transmembrane</keyword>
<keyword evidence="16" id="KW-0175">Coiled coil</keyword>
<feature type="transmembrane region" description="Helical" evidence="17">
    <location>
        <begin position="1095"/>
        <end position="1113"/>
    </location>
</feature>
<dbReference type="AlphaFoldDB" id="F6YGU8"/>
<keyword evidence="6" id="KW-0732">Signal</keyword>
<evidence type="ECO:0000256" key="8">
    <source>
        <dbReference type="ARBA" id="ARBA00023055"/>
    </source>
</evidence>
<dbReference type="GO" id="GO:0008203">
    <property type="term" value="P:cholesterol metabolic process"/>
    <property type="evidence" value="ECO:0007669"/>
    <property type="project" value="UniProtKB-KW"/>
</dbReference>
<feature type="transmembrane region" description="Helical" evidence="17">
    <location>
        <begin position="1223"/>
        <end position="1247"/>
    </location>
</feature>
<reference evidence="19" key="4">
    <citation type="submission" date="2025-09" db="UniProtKB">
        <authorList>
            <consortium name="Ensembl"/>
        </authorList>
    </citation>
    <scope>IDENTIFICATION</scope>
</reference>
<reference evidence="19" key="3">
    <citation type="submission" date="2025-08" db="UniProtKB">
        <authorList>
            <consortium name="Ensembl"/>
        </authorList>
    </citation>
    <scope>IDENTIFICATION</scope>
</reference>
<comment type="catalytic activity">
    <reaction evidence="15">
        <text>cholesterol(in) = cholesterol(out)</text>
        <dbReference type="Rhea" id="RHEA:39747"/>
        <dbReference type="ChEBI" id="CHEBI:16113"/>
    </reaction>
</comment>
<dbReference type="Pfam" id="PF22314">
    <property type="entry name" value="NPC1_MLD"/>
    <property type="match status" value="1"/>
</dbReference>
<evidence type="ECO:0000256" key="13">
    <source>
        <dbReference type="ARBA" id="ARBA00023180"/>
    </source>
</evidence>
<evidence type="ECO:0000256" key="3">
    <source>
        <dbReference type="ARBA" id="ARBA00022448"/>
    </source>
</evidence>
<feature type="transmembrane region" description="Helical" evidence="17">
    <location>
        <begin position="756"/>
        <end position="781"/>
    </location>
</feature>
<dbReference type="InParanoid" id="F6YGU8"/>
<comment type="subcellular location">
    <subcellularLocation>
        <location evidence="1">Endomembrane system</location>
        <topology evidence="1">Multi-pass membrane protein</topology>
    </subcellularLocation>
</comment>
<dbReference type="GO" id="GO:0012505">
    <property type="term" value="C:endomembrane system"/>
    <property type="evidence" value="ECO:0007669"/>
    <property type="project" value="UniProtKB-SubCell"/>
</dbReference>
<evidence type="ECO:0000256" key="1">
    <source>
        <dbReference type="ARBA" id="ARBA00004127"/>
    </source>
</evidence>
<protein>
    <recommendedName>
        <fullName evidence="18">SSD domain-containing protein</fullName>
    </recommendedName>
</protein>
<dbReference type="PANTHER" id="PTHR45727:SF2">
    <property type="entry name" value="NPC INTRACELLULAR CHOLESTEROL TRANSPORTER 1"/>
    <property type="match status" value="1"/>
</dbReference>
<feature type="transmembrane region" description="Helical" evidence="17">
    <location>
        <begin position="334"/>
        <end position="352"/>
    </location>
</feature>
<feature type="transmembrane region" description="Helical" evidence="17">
    <location>
        <begin position="1186"/>
        <end position="1211"/>
    </location>
</feature>
<evidence type="ECO:0000256" key="9">
    <source>
        <dbReference type="ARBA" id="ARBA00023098"/>
    </source>
</evidence>
<feature type="transmembrane region" description="Helical" evidence="17">
    <location>
        <begin position="1147"/>
        <end position="1165"/>
    </location>
</feature>
<keyword evidence="13" id="KW-0325">Glycoprotein</keyword>
<evidence type="ECO:0000259" key="18">
    <source>
        <dbReference type="PROSITE" id="PS50156"/>
    </source>
</evidence>
<dbReference type="GO" id="GO:0005319">
    <property type="term" value="F:lipid transporter activity"/>
    <property type="evidence" value="ECO:0007669"/>
    <property type="project" value="InterPro"/>
</dbReference>
<evidence type="ECO:0000256" key="4">
    <source>
        <dbReference type="ARBA" id="ARBA00022548"/>
    </source>
</evidence>
<keyword evidence="9" id="KW-0443">Lipid metabolism</keyword>
<keyword evidence="4" id="KW-0153">Cholesterol metabolism</keyword>
<evidence type="ECO:0000256" key="17">
    <source>
        <dbReference type="SAM" id="Phobius"/>
    </source>
</evidence>
<keyword evidence="20" id="KW-1185">Reference proteome</keyword>
<evidence type="ECO:0000256" key="7">
    <source>
        <dbReference type="ARBA" id="ARBA00022989"/>
    </source>
</evidence>
<keyword evidence="7 17" id="KW-1133">Transmembrane helix</keyword>
<dbReference type="GO" id="GO:0030301">
    <property type="term" value="P:cholesterol transport"/>
    <property type="evidence" value="ECO:0007669"/>
    <property type="project" value="UniProtKB-ARBA"/>
</dbReference>
<dbReference type="PROSITE" id="PS50156">
    <property type="entry name" value="SSD"/>
    <property type="match status" value="1"/>
</dbReference>
<dbReference type="HOGENOM" id="CLU_002359_0_0_1"/>
<feature type="transmembrane region" description="Helical" evidence="17">
    <location>
        <begin position="723"/>
        <end position="744"/>
    </location>
</feature>
<dbReference type="Proteomes" id="UP000008144">
    <property type="component" value="Chromosome 2"/>
</dbReference>
<evidence type="ECO:0000256" key="12">
    <source>
        <dbReference type="ARBA" id="ARBA00023166"/>
    </source>
</evidence>
<reference evidence="20" key="1">
    <citation type="journal article" date="2002" name="Science">
        <title>The draft genome of Ciona intestinalis: insights into chordate and vertebrate origins.</title>
        <authorList>
            <person name="Dehal P."/>
            <person name="Satou Y."/>
            <person name="Campbell R.K."/>
            <person name="Chapman J."/>
            <person name="Degnan B."/>
            <person name="De Tomaso A."/>
            <person name="Davidson B."/>
            <person name="Di Gregorio A."/>
            <person name="Gelpke M."/>
            <person name="Goodstein D.M."/>
            <person name="Harafuji N."/>
            <person name="Hastings K.E."/>
            <person name="Ho I."/>
            <person name="Hotta K."/>
            <person name="Huang W."/>
            <person name="Kawashima T."/>
            <person name="Lemaire P."/>
            <person name="Martinez D."/>
            <person name="Meinertzhagen I.A."/>
            <person name="Necula S."/>
            <person name="Nonaka M."/>
            <person name="Putnam N."/>
            <person name="Rash S."/>
            <person name="Saiga H."/>
            <person name="Satake M."/>
            <person name="Terry A."/>
            <person name="Yamada L."/>
            <person name="Wang H.G."/>
            <person name="Awazu S."/>
            <person name="Azumi K."/>
            <person name="Boore J."/>
            <person name="Branno M."/>
            <person name="Chin-Bow S."/>
            <person name="DeSantis R."/>
            <person name="Doyle S."/>
            <person name="Francino P."/>
            <person name="Keys D.N."/>
            <person name="Haga S."/>
            <person name="Hayashi H."/>
            <person name="Hino K."/>
            <person name="Imai K.S."/>
            <person name="Inaba K."/>
            <person name="Kano S."/>
            <person name="Kobayashi K."/>
            <person name="Kobayashi M."/>
            <person name="Lee B.I."/>
            <person name="Makabe K.W."/>
            <person name="Manohar C."/>
            <person name="Matassi G."/>
            <person name="Medina M."/>
            <person name="Mochizuki Y."/>
            <person name="Mount S."/>
            <person name="Morishita T."/>
            <person name="Miura S."/>
            <person name="Nakayama A."/>
            <person name="Nishizaka S."/>
            <person name="Nomoto H."/>
            <person name="Ohta F."/>
            <person name="Oishi K."/>
            <person name="Rigoutsos I."/>
            <person name="Sano M."/>
            <person name="Sasaki A."/>
            <person name="Sasakura Y."/>
            <person name="Shoguchi E."/>
            <person name="Shin-i T."/>
            <person name="Spagnuolo A."/>
            <person name="Stainier D."/>
            <person name="Suzuki M.M."/>
            <person name="Tassy O."/>
            <person name="Takatori N."/>
            <person name="Tokuoka M."/>
            <person name="Yagi K."/>
            <person name="Yoshizaki F."/>
            <person name="Wada S."/>
            <person name="Zhang C."/>
            <person name="Hyatt P.D."/>
            <person name="Larimer F."/>
            <person name="Detter C."/>
            <person name="Doggett N."/>
            <person name="Glavina T."/>
            <person name="Hawkins T."/>
            <person name="Richardson P."/>
            <person name="Lucas S."/>
            <person name="Kohara Y."/>
            <person name="Levine M."/>
            <person name="Satoh N."/>
            <person name="Rokhsar D.S."/>
        </authorList>
    </citation>
    <scope>NUCLEOTIDE SEQUENCE [LARGE SCALE GENOMIC DNA]</scope>
</reference>
<dbReference type="Pfam" id="PF12349">
    <property type="entry name" value="Sterol-sensing"/>
    <property type="match status" value="1"/>
</dbReference>
<feature type="coiled-coil region" evidence="16">
    <location>
        <begin position="425"/>
        <end position="452"/>
    </location>
</feature>
<feature type="transmembrane region" description="Helical" evidence="17">
    <location>
        <begin position="650"/>
        <end position="674"/>
    </location>
</feature>
<dbReference type="InterPro" id="IPR053958">
    <property type="entry name" value="HMGCR/SNAP/NPC1-like_SSD"/>
</dbReference>
<dbReference type="SUPFAM" id="SSF82866">
    <property type="entry name" value="Multidrug efflux transporter AcrB transmembrane domain"/>
    <property type="match status" value="2"/>
</dbReference>
<evidence type="ECO:0000256" key="6">
    <source>
        <dbReference type="ARBA" id="ARBA00022729"/>
    </source>
</evidence>
<evidence type="ECO:0000256" key="11">
    <source>
        <dbReference type="ARBA" id="ARBA00023157"/>
    </source>
</evidence>
<evidence type="ECO:0000256" key="16">
    <source>
        <dbReference type="SAM" id="Coils"/>
    </source>
</evidence>
<dbReference type="FunFam" id="1.20.1640.10:FF:000008">
    <property type="entry name" value="NPC intracellular cholesterol transporter 1"/>
    <property type="match status" value="1"/>
</dbReference>
<feature type="transmembrane region" description="Helical" evidence="17">
    <location>
        <begin position="248"/>
        <end position="274"/>
    </location>
</feature>
<evidence type="ECO:0000313" key="20">
    <source>
        <dbReference type="Proteomes" id="UP000008144"/>
    </source>
</evidence>
<dbReference type="Pfam" id="PF16414">
    <property type="entry name" value="NPC1_N"/>
    <property type="match status" value="1"/>
</dbReference>
<dbReference type="InterPro" id="IPR004765">
    <property type="entry name" value="NPC1-like"/>
</dbReference>
<keyword evidence="10 17" id="KW-0472">Membrane</keyword>
<dbReference type="Gene3D" id="1.20.1640.10">
    <property type="entry name" value="Multidrug efflux transporter AcrB transmembrane domain"/>
    <property type="match status" value="2"/>
</dbReference>
<evidence type="ECO:0000256" key="5">
    <source>
        <dbReference type="ARBA" id="ARBA00022692"/>
    </source>
</evidence>
<dbReference type="InterPro" id="IPR000731">
    <property type="entry name" value="SSD"/>
</dbReference>
<keyword evidence="14" id="KW-0753">Steroid metabolism</keyword>
<evidence type="ECO:0000256" key="10">
    <source>
        <dbReference type="ARBA" id="ARBA00023136"/>
    </source>
</evidence>
<sequence>CIMYDECATNVLNKKNLNCFYNGKAKKLEEQTGLDILLQLCPYMYKGPNLTYTCCSTKQLQTLQSNLQLPYQYLSRCPACFSNFVAMFCEMTCSTDQSTFTTPETLKNTSTDTIHMIKNQTYVSTLSYTMTNQYAESMFNSCSHVSSPSTNTPALNLLCGPYADKCNAQNWITYMNSISNGLAPFQIDVTFSNDTSVGMNYQTGKCNETQRNGDGACSCNDCPTACAGPPPQPPKPSPPWTIFGIDGYYITMTFVYGGFCVVFCNNGFVVGWWLGQIFTVRRFLCILEVSFSYSLDKPLDCEDELGVVERWGLYLENGLRSAFRKWGIICARHPFIILLAGFILVGVSAFGLKFMTITTDPVELWSAPSSEARLRKDYFDQHFGPFYRTEQMIITAKNSSTTYYQPYSSSSTGEQVNVTFGSILRKDVLHEILDLQLEVERLTAKLDDETVTLKDICLKPLAPYNNNCTIMSVVNYFQNDHATLDKEAYSEGGFFFEADYHDHLMACLSGAASIDDATKLHLSCLGTFGGPVFPWVALGGFNGTNYLEATAAVVTFPVVNYYNNSKKLAKAMAWEKRYIEFMKEYVKRNGSKLNVAFTSERSIEDEINRESGADVMTIIASYLIMFAYVAIALGRFGSCRLGRTMVDCQLTVGLSGVMIVLCSVVMALGIFSYANVPLTLIIVEVIPFLALAVGVDNIFILVQHYQRDNWQPRETPEERLGRVLGEVAPSMFMSSISETVAFFLGGLSTMPAVRTFSMMAGLAIFCDFLLQISCFVAILALDNKRQNSNRFDCLCCIKDKENEESENDGILYLIVKNYFSPAVLSSCVRPIVICIFAGFACFSGAVLHKVDIGLDQSLSMPEDSYVLDYFDGMNNYLSVGAPVYFVVKDGQNYTDAAGANQICGGMGCNNNSLIEQIARMSKMPNYSHIAYPASSWLDDYFDWLKPQSSCCRHDNTGEEDVFCNATVVSTSCIACRSAQESANQSRPTPDEFMKFLPWFLNDNPETKCAKGGHAAYGTSVKVIDEGKKSRVGEITATSFMAYHTLTKTSKDFIGCLRSANEIAEQISQNTTVEVFPYSVFYVFYEQYLTIVHDTIFNLGVSLAAIFVVVFFLLGFDLLSAVIVVVTILLILLDMFGAMYLWNIPLNAVSLVNLVMAVGISVEFCAHITRAFALSQRITRVARAEEALAEIGSSVLSGITLTKFVGIVILAFSKSQIFKVFYFRMYLCVVVLGAGHGLVFLPVLLSYIGKLIINHVLYGTGPRRRKGQGKHKVLVN</sequence>
<dbReference type="InterPro" id="IPR032190">
    <property type="entry name" value="NPC1_N"/>
</dbReference>
<dbReference type="NCBIfam" id="TIGR00917">
    <property type="entry name" value="2A060601"/>
    <property type="match status" value="1"/>
</dbReference>
<dbReference type="PANTHER" id="PTHR45727">
    <property type="entry name" value="NPC INTRACELLULAR CHOLESTEROL TRANSPORTER 1"/>
    <property type="match status" value="1"/>
</dbReference>
<keyword evidence="3" id="KW-0813">Transport</keyword>
<dbReference type="GO" id="GO:0015918">
    <property type="term" value="P:sterol transport"/>
    <property type="evidence" value="ECO:0000318"/>
    <property type="project" value="GO_Central"/>
</dbReference>
<keyword evidence="12" id="KW-1207">Sterol metabolism</keyword>
<dbReference type="GO" id="GO:0005886">
    <property type="term" value="C:plasma membrane"/>
    <property type="evidence" value="ECO:0000318"/>
    <property type="project" value="GO_Central"/>
</dbReference>
<dbReference type="STRING" id="7719.ENSCINP00000008700"/>
<feature type="transmembrane region" description="Helical" evidence="17">
    <location>
        <begin position="615"/>
        <end position="638"/>
    </location>
</feature>
<dbReference type="GO" id="GO:0042632">
    <property type="term" value="P:cholesterol homeostasis"/>
    <property type="evidence" value="ECO:0000318"/>
    <property type="project" value="GO_Central"/>
</dbReference>
<dbReference type="EMBL" id="EAAA01001336">
    <property type="status" value="NOT_ANNOTATED_CDS"/>
    <property type="molecule type" value="Genomic_DNA"/>
</dbReference>
<name>F6YGU8_CIOIN</name>
<dbReference type="InterPro" id="IPR053956">
    <property type="entry name" value="NPC1_MLD"/>
</dbReference>
<keyword evidence="11" id="KW-1015">Disulfide bond</keyword>
<keyword evidence="8" id="KW-0445">Lipid transport</keyword>
<dbReference type="GeneTree" id="ENSGT00940000156182"/>
<dbReference type="FunFam" id="1.20.1640.10:FF:000010">
    <property type="entry name" value="NPC intracellular cholesterol transporter 1"/>
    <property type="match status" value="1"/>
</dbReference>
<evidence type="ECO:0000256" key="15">
    <source>
        <dbReference type="ARBA" id="ARBA00034049"/>
    </source>
</evidence>
<dbReference type="GO" id="GO:0030299">
    <property type="term" value="P:intestinal cholesterol absorption"/>
    <property type="evidence" value="ECO:0000318"/>
    <property type="project" value="GO_Central"/>
</dbReference>